<sequence>MENANPVVPAPPYVIRARITQELNELRAISAMIDSRLEDISHTHILISPPVPLEQLLDDFMNPPNVFEMNDSESDSESNDMPLVSPFLDFDEESDDGEVINELNKYGTQGISTAYNTIMVEGLKSTGRNLVAIVRDVYAFLRSFTYVTDFVVLKDIGEFIVSDMADVVMGRPFRVVIFDEESPKVLRIFMWTILG</sequence>
<name>A0ABQ5E9E6_9ASTR</name>
<proteinExistence type="predicted"/>
<evidence type="ECO:0000313" key="2">
    <source>
        <dbReference type="Proteomes" id="UP001151760"/>
    </source>
</evidence>
<evidence type="ECO:0000313" key="1">
    <source>
        <dbReference type="EMBL" id="GJT47481.1"/>
    </source>
</evidence>
<reference evidence="1" key="2">
    <citation type="submission" date="2022-01" db="EMBL/GenBank/DDBJ databases">
        <authorList>
            <person name="Yamashiro T."/>
            <person name="Shiraishi A."/>
            <person name="Satake H."/>
            <person name="Nakayama K."/>
        </authorList>
    </citation>
    <scope>NUCLEOTIDE SEQUENCE</scope>
</reference>
<protein>
    <submittedName>
        <fullName evidence="1">Uncharacterized protein</fullName>
    </submittedName>
</protein>
<accession>A0ABQ5E9E6</accession>
<organism evidence="1 2">
    <name type="scientific">Tanacetum coccineum</name>
    <dbReference type="NCBI Taxonomy" id="301880"/>
    <lineage>
        <taxon>Eukaryota</taxon>
        <taxon>Viridiplantae</taxon>
        <taxon>Streptophyta</taxon>
        <taxon>Embryophyta</taxon>
        <taxon>Tracheophyta</taxon>
        <taxon>Spermatophyta</taxon>
        <taxon>Magnoliopsida</taxon>
        <taxon>eudicotyledons</taxon>
        <taxon>Gunneridae</taxon>
        <taxon>Pentapetalae</taxon>
        <taxon>asterids</taxon>
        <taxon>campanulids</taxon>
        <taxon>Asterales</taxon>
        <taxon>Asteraceae</taxon>
        <taxon>Asteroideae</taxon>
        <taxon>Anthemideae</taxon>
        <taxon>Anthemidinae</taxon>
        <taxon>Tanacetum</taxon>
    </lineage>
</organism>
<comment type="caution">
    <text evidence="1">The sequence shown here is derived from an EMBL/GenBank/DDBJ whole genome shotgun (WGS) entry which is preliminary data.</text>
</comment>
<dbReference type="EMBL" id="BQNB010016071">
    <property type="protein sequence ID" value="GJT47481.1"/>
    <property type="molecule type" value="Genomic_DNA"/>
</dbReference>
<dbReference type="Proteomes" id="UP001151760">
    <property type="component" value="Unassembled WGS sequence"/>
</dbReference>
<gene>
    <name evidence="1" type="ORF">Tco_0956196</name>
</gene>
<reference evidence="1" key="1">
    <citation type="journal article" date="2022" name="Int. J. Mol. Sci.">
        <title>Draft Genome of Tanacetum Coccineum: Genomic Comparison of Closely Related Tanacetum-Family Plants.</title>
        <authorList>
            <person name="Yamashiro T."/>
            <person name="Shiraishi A."/>
            <person name="Nakayama K."/>
            <person name="Satake H."/>
        </authorList>
    </citation>
    <scope>NUCLEOTIDE SEQUENCE</scope>
</reference>
<keyword evidence="2" id="KW-1185">Reference proteome</keyword>